<accession>G7Q5B8</accession>
<sequence>MEFKTTKRDLEAVFTQIQSQVEEANLPDEETVNRFARLARKMHQLADETWMDEAEDFSHLAGQLLLAVKKSDVEATVMLVESLDDAQSFCHRTFRD</sequence>
<dbReference type="InterPro" id="IPR027588">
    <property type="entry name" value="XXXCH_dom_fam"/>
</dbReference>
<dbReference type="AlphaFoldDB" id="G7Q5B8"/>
<name>G7Q5B8_9BACT</name>
<gene>
    <name evidence="1" type="ORF">DFW101_2437</name>
</gene>
<dbReference type="RefSeq" id="WP_009181815.1">
    <property type="nucleotide sequence ID" value="NZ_CM001368.1"/>
</dbReference>
<dbReference type="OrthoDB" id="5457693at2"/>
<reference evidence="2" key="1">
    <citation type="journal article" date="2015" name="Genome Announc.">
        <title>High-Quality Draft Genome Sequence of Desulfovibrio carbinoliphilus FW-101-2B, an Organic Acid-Oxidizing Sulfate-Reducing Bacterium Isolated from Uranium(VI)-Contaminated Groundwater.</title>
        <authorList>
            <person name="Ramsay B.D."/>
            <person name="Hwang C."/>
            <person name="Woo H.L."/>
            <person name="Carroll S.L."/>
            <person name="Lucas S."/>
            <person name="Han J."/>
            <person name="Lapidus A.L."/>
            <person name="Cheng J.F."/>
            <person name="Goodwin L.A."/>
            <person name="Pitluck S."/>
            <person name="Peters L."/>
            <person name="Chertkov O."/>
            <person name="Held B."/>
            <person name="Detter J.C."/>
            <person name="Han C.S."/>
            <person name="Tapia R."/>
            <person name="Land M.L."/>
            <person name="Hauser L.J."/>
            <person name="Kyrpides N.C."/>
            <person name="Ivanova N.N."/>
            <person name="Mikhailova N."/>
            <person name="Pagani I."/>
            <person name="Woyke T."/>
            <person name="Arkin A.P."/>
            <person name="Dehal P."/>
            <person name="Chivian D."/>
            <person name="Criddle C.S."/>
            <person name="Wu W."/>
            <person name="Chakraborty R."/>
            <person name="Hazen T.C."/>
            <person name="Fields M.W."/>
        </authorList>
    </citation>
    <scope>NUCLEOTIDE SEQUENCE [LARGE SCALE GENOMIC DNA]</scope>
    <source>
        <strain evidence="2">FW-101-2B</strain>
    </source>
</reference>
<dbReference type="STRING" id="694327.DFW101_2437"/>
<organism evidence="1 2">
    <name type="scientific">Solidesulfovibrio carbinoliphilus subsp. oakridgensis</name>
    <dbReference type="NCBI Taxonomy" id="694327"/>
    <lineage>
        <taxon>Bacteria</taxon>
        <taxon>Pseudomonadati</taxon>
        <taxon>Thermodesulfobacteriota</taxon>
        <taxon>Desulfovibrionia</taxon>
        <taxon>Desulfovibrionales</taxon>
        <taxon>Desulfovibrionaceae</taxon>
        <taxon>Solidesulfovibrio</taxon>
    </lineage>
</organism>
<protein>
    <recommendedName>
        <fullName evidence="3">GAK system XXXCH domain-containing protein</fullName>
    </recommendedName>
</protein>
<proteinExistence type="predicted"/>
<evidence type="ECO:0008006" key="3">
    <source>
        <dbReference type="Google" id="ProtNLM"/>
    </source>
</evidence>
<dbReference type="HOGENOM" id="CLU_2355173_0_0_7"/>
<evidence type="ECO:0000313" key="2">
    <source>
        <dbReference type="Proteomes" id="UP000004662"/>
    </source>
</evidence>
<evidence type="ECO:0000313" key="1">
    <source>
        <dbReference type="EMBL" id="EHJ48441.1"/>
    </source>
</evidence>
<dbReference type="EMBL" id="CM001368">
    <property type="protein sequence ID" value="EHJ48441.1"/>
    <property type="molecule type" value="Genomic_DNA"/>
</dbReference>
<dbReference type="NCBIfam" id="TIGR04358">
    <property type="entry name" value="XXXCH_domain"/>
    <property type="match status" value="1"/>
</dbReference>
<keyword evidence="2" id="KW-1185">Reference proteome</keyword>
<dbReference type="eggNOG" id="ENOG50345U3">
    <property type="taxonomic scope" value="Bacteria"/>
</dbReference>
<dbReference type="Proteomes" id="UP000004662">
    <property type="component" value="Chromosome"/>
</dbReference>